<evidence type="ECO:0000256" key="2">
    <source>
        <dbReference type="SAM" id="Phobius"/>
    </source>
</evidence>
<evidence type="ECO:0000256" key="1">
    <source>
        <dbReference type="SAM" id="MobiDB-lite"/>
    </source>
</evidence>
<dbReference type="Proteomes" id="UP000275256">
    <property type="component" value="Unassembled WGS sequence"/>
</dbReference>
<sequence>MSAPARRAVTATDTGWAGLGPRVRWRWAAVDAVALLALLVLVACAFLPTYGTGWLFVTVLGAGALGMGVGLLATLRGWRAIQVLAASALSWFLLGTPLVMPSAGVAGFIPTGRSLWGLLTGPVTAWRDMLTLDPPIGETANLLAVPGVVALAAGLLGALISLRTRRPMLAWVPAALGWFAAIALGSSVAFLPVAAGVAFFVVVLLWTSHRRAHLRASLVGREGRPRILRAALGAASLLVAAGLVVAAVPLLSPTVPRTTARQAVEPPIDIEEFTSPLQAFRANISRDADTVLLEATGVADGAVIRVATLDRYDGISFNVATTDDTTLQGSTFTRVGQWIDDDTEGTDGEVRITVLGEHSGVWVPTVGRTTSITFDSDRAVALSENFFYNRGSGTGVTLATLQEGDSYVLGTRTRQRPSDEDIRAALAGSRRMPTDEGVPDIVRNRAHQWGDAQNTAGAQALALETALRAGWFSHGQQPEEATSLPGHTGARLVTLLANTDVMVGDGEQYATAMVLMARELGIPARVVYGYRSGGDALITGSDVGAWAEVELDGLGWVMFDPTPSPDRVLPEELAPRPPTPQPQIENPPPPAQQPEKPPLEDDLPIDPGEPPEQRVDIDWARIGVWLALGGIPLLTIVVPLALVLGLKARRRSRRRHHAEPGNRVAGAWAELVDRARDLGRSPSPAATRTEQAEQLLDDFPRIHPQADPEMISRQADRLVFAPEQPSADAVDSYWLQARDVDRGLRRSVSWPRWLLAKLSTKSLRRPR</sequence>
<dbReference type="InterPro" id="IPR021878">
    <property type="entry name" value="TgpA_N"/>
</dbReference>
<accession>A0A3M0GGY2</accession>
<keyword evidence="5" id="KW-1185">Reference proteome</keyword>
<feature type="region of interest" description="Disordered" evidence="1">
    <location>
        <begin position="565"/>
        <end position="612"/>
    </location>
</feature>
<feature type="compositionally biased region" description="Pro residues" evidence="1">
    <location>
        <begin position="575"/>
        <end position="596"/>
    </location>
</feature>
<protein>
    <recommendedName>
        <fullName evidence="3">Transglutaminase-like domain-containing protein</fullName>
    </recommendedName>
</protein>
<dbReference type="Pfam" id="PF11992">
    <property type="entry name" value="TgpA_N"/>
    <property type="match status" value="1"/>
</dbReference>
<dbReference type="Pfam" id="PF01841">
    <property type="entry name" value="Transglut_core"/>
    <property type="match status" value="1"/>
</dbReference>
<dbReference type="SMART" id="SM00460">
    <property type="entry name" value="TGc"/>
    <property type="match status" value="1"/>
</dbReference>
<dbReference type="SUPFAM" id="SSF54001">
    <property type="entry name" value="Cysteine proteinases"/>
    <property type="match status" value="1"/>
</dbReference>
<name>A0A3M0GGY2_9ACTN</name>
<feature type="transmembrane region" description="Helical" evidence="2">
    <location>
        <begin position="54"/>
        <end position="75"/>
    </location>
</feature>
<dbReference type="InterPro" id="IPR038765">
    <property type="entry name" value="Papain-like_cys_pep_sf"/>
</dbReference>
<dbReference type="RefSeq" id="WP_121900530.1">
    <property type="nucleotide sequence ID" value="NZ_REFW01000001.1"/>
</dbReference>
<feature type="transmembrane region" description="Helical" evidence="2">
    <location>
        <begin position="190"/>
        <end position="207"/>
    </location>
</feature>
<feature type="transmembrane region" description="Helical" evidence="2">
    <location>
        <begin position="168"/>
        <end position="184"/>
    </location>
</feature>
<comment type="caution">
    <text evidence="4">The sequence shown here is derived from an EMBL/GenBank/DDBJ whole genome shotgun (WGS) entry which is preliminary data.</text>
</comment>
<dbReference type="InterPro" id="IPR002931">
    <property type="entry name" value="Transglutaminase-like"/>
</dbReference>
<organism evidence="4 5">
    <name type="scientific">Tessaracoccus antarcticus</name>
    <dbReference type="NCBI Taxonomy" id="2479848"/>
    <lineage>
        <taxon>Bacteria</taxon>
        <taxon>Bacillati</taxon>
        <taxon>Actinomycetota</taxon>
        <taxon>Actinomycetes</taxon>
        <taxon>Propionibacteriales</taxon>
        <taxon>Propionibacteriaceae</taxon>
        <taxon>Tessaracoccus</taxon>
    </lineage>
</organism>
<dbReference type="Gene3D" id="3.10.620.30">
    <property type="match status" value="1"/>
</dbReference>
<gene>
    <name evidence="4" type="ORF">EAX62_05175</name>
</gene>
<feature type="transmembrane region" description="Helical" evidence="2">
    <location>
        <begin position="87"/>
        <end position="109"/>
    </location>
</feature>
<dbReference type="EMBL" id="REFW01000001">
    <property type="protein sequence ID" value="RMB61982.1"/>
    <property type="molecule type" value="Genomic_DNA"/>
</dbReference>
<proteinExistence type="predicted"/>
<keyword evidence="2" id="KW-0472">Membrane</keyword>
<keyword evidence="2" id="KW-0812">Transmembrane</keyword>
<feature type="domain" description="Transglutaminase-like" evidence="3">
    <location>
        <begin position="498"/>
        <end position="563"/>
    </location>
</feature>
<feature type="transmembrane region" description="Helical" evidence="2">
    <location>
        <begin position="140"/>
        <end position="161"/>
    </location>
</feature>
<reference evidence="4 5" key="1">
    <citation type="submission" date="2018-10" db="EMBL/GenBank/DDBJ databases">
        <title>Tessaracoccus antarcticuss sp. nov., isolated from sediment.</title>
        <authorList>
            <person name="Zhou L.Y."/>
            <person name="Du Z.J."/>
        </authorList>
    </citation>
    <scope>NUCLEOTIDE SEQUENCE [LARGE SCALE GENOMIC DNA]</scope>
    <source>
        <strain evidence="4 5">JDX10</strain>
    </source>
</reference>
<dbReference type="PANTHER" id="PTHR42736">
    <property type="entry name" value="PROTEIN-GLUTAMINE GAMMA-GLUTAMYLTRANSFERASE"/>
    <property type="match status" value="1"/>
</dbReference>
<feature type="transmembrane region" description="Helical" evidence="2">
    <location>
        <begin position="622"/>
        <end position="646"/>
    </location>
</feature>
<keyword evidence="2" id="KW-1133">Transmembrane helix</keyword>
<feature type="transmembrane region" description="Helical" evidence="2">
    <location>
        <begin position="27"/>
        <end position="48"/>
    </location>
</feature>
<dbReference type="PANTHER" id="PTHR42736:SF1">
    <property type="entry name" value="PROTEIN-GLUTAMINE GAMMA-GLUTAMYLTRANSFERASE"/>
    <property type="match status" value="1"/>
</dbReference>
<feature type="transmembrane region" description="Helical" evidence="2">
    <location>
        <begin position="227"/>
        <end position="251"/>
    </location>
</feature>
<evidence type="ECO:0000313" key="5">
    <source>
        <dbReference type="Proteomes" id="UP000275256"/>
    </source>
</evidence>
<evidence type="ECO:0000313" key="4">
    <source>
        <dbReference type="EMBL" id="RMB61982.1"/>
    </source>
</evidence>
<dbReference type="OrthoDB" id="3651060at2"/>
<dbReference type="AlphaFoldDB" id="A0A3M0GGY2"/>
<dbReference type="InterPro" id="IPR052901">
    <property type="entry name" value="Bact_TGase-like"/>
</dbReference>
<evidence type="ECO:0000259" key="3">
    <source>
        <dbReference type="SMART" id="SM00460"/>
    </source>
</evidence>